<evidence type="ECO:0000256" key="2">
    <source>
        <dbReference type="SAM" id="Phobius"/>
    </source>
</evidence>
<feature type="transmembrane region" description="Helical" evidence="2">
    <location>
        <begin position="168"/>
        <end position="190"/>
    </location>
</feature>
<dbReference type="Proteomes" id="UP001215598">
    <property type="component" value="Unassembled WGS sequence"/>
</dbReference>
<keyword evidence="4" id="KW-1185">Reference proteome</keyword>
<feature type="transmembrane region" description="Helical" evidence="2">
    <location>
        <begin position="124"/>
        <end position="148"/>
    </location>
</feature>
<feature type="transmembrane region" description="Helical" evidence="2">
    <location>
        <begin position="238"/>
        <end position="257"/>
    </location>
</feature>
<feature type="transmembrane region" description="Helical" evidence="2">
    <location>
        <begin position="211"/>
        <end position="232"/>
    </location>
</feature>
<protein>
    <submittedName>
        <fullName evidence="3">Uncharacterized protein</fullName>
    </submittedName>
</protein>
<keyword evidence="2" id="KW-0812">Transmembrane</keyword>
<name>A0AAD7J0B6_9AGAR</name>
<accession>A0AAD7J0B6</accession>
<keyword evidence="2" id="KW-0472">Membrane</keyword>
<organism evidence="3 4">
    <name type="scientific">Mycena metata</name>
    <dbReference type="NCBI Taxonomy" id="1033252"/>
    <lineage>
        <taxon>Eukaryota</taxon>
        <taxon>Fungi</taxon>
        <taxon>Dikarya</taxon>
        <taxon>Basidiomycota</taxon>
        <taxon>Agaricomycotina</taxon>
        <taxon>Agaricomycetes</taxon>
        <taxon>Agaricomycetidae</taxon>
        <taxon>Agaricales</taxon>
        <taxon>Marasmiineae</taxon>
        <taxon>Mycenaceae</taxon>
        <taxon>Mycena</taxon>
    </lineage>
</organism>
<reference evidence="3" key="1">
    <citation type="submission" date="2023-03" db="EMBL/GenBank/DDBJ databases">
        <title>Massive genome expansion in bonnet fungi (Mycena s.s.) driven by repeated elements and novel gene families across ecological guilds.</title>
        <authorList>
            <consortium name="Lawrence Berkeley National Laboratory"/>
            <person name="Harder C.B."/>
            <person name="Miyauchi S."/>
            <person name="Viragh M."/>
            <person name="Kuo A."/>
            <person name="Thoen E."/>
            <person name="Andreopoulos B."/>
            <person name="Lu D."/>
            <person name="Skrede I."/>
            <person name="Drula E."/>
            <person name="Henrissat B."/>
            <person name="Morin E."/>
            <person name="Kohler A."/>
            <person name="Barry K."/>
            <person name="LaButti K."/>
            <person name="Morin E."/>
            <person name="Salamov A."/>
            <person name="Lipzen A."/>
            <person name="Mereny Z."/>
            <person name="Hegedus B."/>
            <person name="Baldrian P."/>
            <person name="Stursova M."/>
            <person name="Weitz H."/>
            <person name="Taylor A."/>
            <person name="Grigoriev I.V."/>
            <person name="Nagy L.G."/>
            <person name="Martin F."/>
            <person name="Kauserud H."/>
        </authorList>
    </citation>
    <scope>NUCLEOTIDE SEQUENCE</scope>
    <source>
        <strain evidence="3">CBHHK182m</strain>
    </source>
</reference>
<evidence type="ECO:0000313" key="3">
    <source>
        <dbReference type="EMBL" id="KAJ7753495.1"/>
    </source>
</evidence>
<feature type="compositionally biased region" description="Basic and acidic residues" evidence="1">
    <location>
        <begin position="319"/>
        <end position="332"/>
    </location>
</feature>
<proteinExistence type="predicted"/>
<feature type="transmembrane region" description="Helical" evidence="2">
    <location>
        <begin position="98"/>
        <end position="117"/>
    </location>
</feature>
<feature type="compositionally biased region" description="Basic and acidic residues" evidence="1">
    <location>
        <begin position="283"/>
        <end position="293"/>
    </location>
</feature>
<feature type="region of interest" description="Disordered" evidence="1">
    <location>
        <begin position="283"/>
        <end position="332"/>
    </location>
</feature>
<sequence length="332" mass="35483">MLSYSKSALVGAILETLAYGLYLSYFMQGLQIILSRQKLKGIPSIRLLLTSLVLFFLITMRMVLDNKAVVAAFTNDPITPNAADIYLENFGNGAMFRTGTYIALTIVADIFIVYRVYAVWGGSFIAAALPSLLATADIVTGALLIQAIRELAAGSSPDGKNVATHAVVFYAFTLSLNVLCTLLISLRIYLTKRRADGLIGTSIDIGMTMTIVIESAAIYSACLIAMIVPTALGNNVQYCLLSVMPGIVGIAFSLIIVRIGSGLSPHSSAGPASALRFASERTGTRFDTTEARRSSRASGEDAIPVHLSHGSHSNGMASESDRAKNEEEKEEV</sequence>
<dbReference type="EMBL" id="JARKIB010000055">
    <property type="protein sequence ID" value="KAJ7753495.1"/>
    <property type="molecule type" value="Genomic_DNA"/>
</dbReference>
<dbReference type="AlphaFoldDB" id="A0AAD7J0B6"/>
<keyword evidence="2" id="KW-1133">Transmembrane helix</keyword>
<evidence type="ECO:0000313" key="4">
    <source>
        <dbReference type="Proteomes" id="UP001215598"/>
    </source>
</evidence>
<feature type="transmembrane region" description="Helical" evidence="2">
    <location>
        <begin position="47"/>
        <end position="64"/>
    </location>
</feature>
<evidence type="ECO:0000256" key="1">
    <source>
        <dbReference type="SAM" id="MobiDB-lite"/>
    </source>
</evidence>
<comment type="caution">
    <text evidence="3">The sequence shown here is derived from an EMBL/GenBank/DDBJ whole genome shotgun (WGS) entry which is preliminary data.</text>
</comment>
<gene>
    <name evidence="3" type="ORF">B0H16DRAFT_1723113</name>
</gene>
<feature type="transmembrane region" description="Helical" evidence="2">
    <location>
        <begin position="6"/>
        <end position="26"/>
    </location>
</feature>